<evidence type="ECO:0000256" key="1">
    <source>
        <dbReference type="ARBA" id="ARBA00006484"/>
    </source>
</evidence>
<evidence type="ECO:0000313" key="6">
    <source>
        <dbReference type="EMBL" id="SPL64690.1"/>
    </source>
</evidence>
<reference evidence="7" key="1">
    <citation type="submission" date="2017-12" db="EMBL/GenBank/DDBJ databases">
        <authorList>
            <person name="Diaz M."/>
        </authorList>
    </citation>
    <scope>NUCLEOTIDE SEQUENCE [LARGE SCALE GENOMIC DNA]</scope>
    <source>
        <strain evidence="7">FI11154</strain>
    </source>
</reference>
<dbReference type="Gene3D" id="3.40.50.720">
    <property type="entry name" value="NAD(P)-binding Rossmann-like Domain"/>
    <property type="match status" value="1"/>
</dbReference>
<dbReference type="PRINTS" id="PR00081">
    <property type="entry name" value="GDHRDH"/>
</dbReference>
<sequence>MTIALITGGSRGLGRSAALHLARQGVGIVLTYQSNAKAAEEAVSEIAAEGGTAIALPLDTGKVASFAAFAEKLQQALQEKWGRTTFDYLVNNAGHGVHKPFAETTEEDFDGLVNVHLKGVFFLTQSLLPLIEDGGKILNVSTGLARFALPGYSAYATMKGGIEVLTRYLARELGPRGIAVNAIAPGAIETDFGGGVVRDMPEVNKMVANSTAMGRVGRPDDIGGAVAAILSGGTGWITGQRIEVSGGQNI</sequence>
<proteinExistence type="inferred from homology"/>
<keyword evidence="8" id="KW-1185">Reference proteome</keyword>
<evidence type="ECO:0000256" key="3">
    <source>
        <dbReference type="ARBA" id="ARBA00023002"/>
    </source>
</evidence>
<dbReference type="SUPFAM" id="SSF51735">
    <property type="entry name" value="NAD(P)-binding Rossmann-fold domains"/>
    <property type="match status" value="1"/>
</dbReference>
<dbReference type="InterPro" id="IPR036291">
    <property type="entry name" value="NAD(P)-bd_dom_sf"/>
</dbReference>
<dbReference type="EMBL" id="JABFCY010000001">
    <property type="protein sequence ID" value="NNU58655.1"/>
    <property type="molecule type" value="Genomic_DNA"/>
</dbReference>
<feature type="domain" description="Ketoreductase" evidence="4">
    <location>
        <begin position="2"/>
        <end position="186"/>
    </location>
</feature>
<dbReference type="GO" id="GO:0016491">
    <property type="term" value="F:oxidoreductase activity"/>
    <property type="evidence" value="ECO:0007669"/>
    <property type="project" value="UniProtKB-KW"/>
</dbReference>
<evidence type="ECO:0000313" key="5">
    <source>
        <dbReference type="EMBL" id="NNU58655.1"/>
    </source>
</evidence>
<evidence type="ECO:0000259" key="4">
    <source>
        <dbReference type="SMART" id="SM00822"/>
    </source>
</evidence>
<name>A0A2P9HLH2_9HYPH</name>
<keyword evidence="2" id="KW-0521">NADP</keyword>
<dbReference type="EMBL" id="OOFM01000005">
    <property type="protein sequence ID" value="SPL64690.1"/>
    <property type="molecule type" value="Genomic_DNA"/>
</dbReference>
<dbReference type="InterPro" id="IPR057326">
    <property type="entry name" value="KR_dom"/>
</dbReference>
<accession>A0A2P9HLH2</accession>
<evidence type="ECO:0000313" key="8">
    <source>
        <dbReference type="Proteomes" id="UP000574931"/>
    </source>
</evidence>
<dbReference type="AlphaFoldDB" id="A0A2P9HLH2"/>
<dbReference type="SMART" id="SM00822">
    <property type="entry name" value="PKS_KR"/>
    <property type="match status" value="1"/>
</dbReference>
<dbReference type="PRINTS" id="PR00080">
    <property type="entry name" value="SDRFAMILY"/>
</dbReference>
<dbReference type="RefSeq" id="WP_109368487.1">
    <property type="nucleotide sequence ID" value="NZ_JABFCY010000001.1"/>
</dbReference>
<comment type="similarity">
    <text evidence="1">Belongs to the short-chain dehydrogenases/reductases (SDR) family.</text>
</comment>
<dbReference type="PANTHER" id="PTHR43639">
    <property type="entry name" value="OXIDOREDUCTASE, SHORT-CHAIN DEHYDROGENASE/REDUCTASE FAMILY (AFU_ORTHOLOGUE AFUA_5G02870)"/>
    <property type="match status" value="1"/>
</dbReference>
<evidence type="ECO:0000256" key="2">
    <source>
        <dbReference type="ARBA" id="ARBA00022857"/>
    </source>
</evidence>
<protein>
    <submittedName>
        <fullName evidence="5 6">Reductase</fullName>
    </submittedName>
</protein>
<dbReference type="FunFam" id="3.40.50.720:FF:000374">
    <property type="entry name" value="3-oxoacyl-(Acyl-carrier-protein) reductase"/>
    <property type="match status" value="1"/>
</dbReference>
<keyword evidence="3" id="KW-0560">Oxidoreductase</keyword>
<dbReference type="Proteomes" id="UP000574931">
    <property type="component" value="Unassembled WGS sequence"/>
</dbReference>
<dbReference type="Proteomes" id="UP000246073">
    <property type="component" value="Unassembled WGS sequence"/>
</dbReference>
<gene>
    <name evidence="5" type="ORF">HKX02_00095</name>
    <name evidence="6" type="ORF">OHAE_557</name>
</gene>
<dbReference type="InterPro" id="IPR002347">
    <property type="entry name" value="SDR_fam"/>
</dbReference>
<dbReference type="Pfam" id="PF13561">
    <property type="entry name" value="adh_short_C2"/>
    <property type="match status" value="1"/>
</dbReference>
<organism evidence="6 7">
    <name type="scientific">Ochrobactrum soli</name>
    <dbReference type="NCBI Taxonomy" id="2448455"/>
    <lineage>
        <taxon>Bacteria</taxon>
        <taxon>Pseudomonadati</taxon>
        <taxon>Pseudomonadota</taxon>
        <taxon>Alphaproteobacteria</taxon>
        <taxon>Hyphomicrobiales</taxon>
        <taxon>Brucellaceae</taxon>
        <taxon>Brucella/Ochrobactrum group</taxon>
        <taxon>Ochrobactrum</taxon>
    </lineage>
</organism>
<dbReference type="PANTHER" id="PTHR43639:SF1">
    <property type="entry name" value="SHORT-CHAIN DEHYDROGENASE_REDUCTASE FAMILY PROTEIN"/>
    <property type="match status" value="1"/>
</dbReference>
<reference evidence="5 8" key="3">
    <citation type="submission" date="2020-05" db="EMBL/GenBank/DDBJ databases">
        <title>Draft Genome Sequence of Ochrobactrum soli Isolated from Stable Fly Gut.</title>
        <authorList>
            <person name="Pileggi M.T."/>
            <person name="Vazhakkala L.J."/>
            <person name="Wong C.N."/>
        </authorList>
    </citation>
    <scope>NUCLEOTIDE SEQUENCE [LARGE SCALE GENOMIC DNA]</scope>
    <source>
        <strain evidence="5 8">MTP-C0764</strain>
    </source>
</reference>
<reference evidence="6" key="2">
    <citation type="submission" date="2017-12" db="EMBL/GenBank/DDBJ databases">
        <authorList>
            <person name="Hurst M.R.H."/>
        </authorList>
    </citation>
    <scope>NUCLEOTIDE SEQUENCE [LARGE SCALE GENOMIC DNA]</scope>
    <source>
        <strain evidence="6">FI11154</strain>
    </source>
</reference>
<evidence type="ECO:0000313" key="7">
    <source>
        <dbReference type="Proteomes" id="UP000246073"/>
    </source>
</evidence>